<evidence type="ECO:0000256" key="2">
    <source>
        <dbReference type="ARBA" id="ARBA00022801"/>
    </source>
</evidence>
<dbReference type="Pfam" id="PF12708">
    <property type="entry name" value="Pect-lyase_RHGA_epim"/>
    <property type="match status" value="1"/>
</dbReference>
<name>A0A2T5BXG9_9BACT</name>
<dbReference type="EMBL" id="QAAD01000027">
    <property type="protein sequence ID" value="PTN05296.1"/>
    <property type="molecule type" value="Genomic_DNA"/>
</dbReference>
<dbReference type="InterPro" id="IPR000743">
    <property type="entry name" value="Glyco_hydro_28"/>
</dbReference>
<dbReference type="InterPro" id="IPR051801">
    <property type="entry name" value="GH28_Enzymes"/>
</dbReference>
<keyword evidence="7" id="KW-1185">Reference proteome</keyword>
<dbReference type="Proteomes" id="UP000243525">
    <property type="component" value="Unassembled WGS sequence"/>
</dbReference>
<sequence>MNIFRKLLVLFLLMNFVYVSRGESKYIVTDFGAVPGGKVLNTKAIQKAIDLASANGGGVVIVPPGTFLTGCIQLKDHVELHLEKDAVLLGSTSPYDYFKVERELLPQSPKTDDNSELGLVLAVNAKNISLTGQGTIDGQGLALALAADSLHHAGILVDKNYNYRRMRPSELVRPKLFRFLQCEGITIKNLRLTNSANWGLSFDLCRNMVLDSLKITNRAYWNNDGMDITDCVNVRITNCNVDAADDGICLKSYHPGQANDSIYIANCTVRSSASAVKFGTGSYGGFKNVTIENINVFDTFRSAIAIESVDGAQIENIRVNNIVAENTGNAIFIRLGHRDGEKPGVVRNIHISNMNVQVPFGRPDIDYDLRGPEVDFFHNPFPASIVGIPGHSIENVVLENIEITYPGRASKGMAYIPLSDLDRVPEQVEKYPEFSMLGELPAWGFYVRHAREIQFKNINLKLEAPDYRPAFVFDDVQTVAIDKLELSGAGAHPQIVLKGVQDANMPIPENQIQTIQ</sequence>
<comment type="similarity">
    <text evidence="1 4">Belongs to the glycosyl hydrolase 28 family.</text>
</comment>
<evidence type="ECO:0000313" key="6">
    <source>
        <dbReference type="EMBL" id="PTN05296.1"/>
    </source>
</evidence>
<evidence type="ECO:0000256" key="1">
    <source>
        <dbReference type="ARBA" id="ARBA00008834"/>
    </source>
</evidence>
<dbReference type="Gene3D" id="2.160.20.10">
    <property type="entry name" value="Single-stranded right-handed beta-helix, Pectin lyase-like"/>
    <property type="match status" value="1"/>
</dbReference>
<proteinExistence type="inferred from homology"/>
<evidence type="ECO:0000256" key="4">
    <source>
        <dbReference type="RuleBase" id="RU361169"/>
    </source>
</evidence>
<organism evidence="6 7">
    <name type="scientific">Mangrovibacterium marinum</name>
    <dbReference type="NCBI Taxonomy" id="1639118"/>
    <lineage>
        <taxon>Bacteria</taxon>
        <taxon>Pseudomonadati</taxon>
        <taxon>Bacteroidota</taxon>
        <taxon>Bacteroidia</taxon>
        <taxon>Marinilabiliales</taxon>
        <taxon>Prolixibacteraceae</taxon>
        <taxon>Mangrovibacterium</taxon>
    </lineage>
</organism>
<evidence type="ECO:0000313" key="7">
    <source>
        <dbReference type="Proteomes" id="UP000243525"/>
    </source>
</evidence>
<dbReference type="PANTHER" id="PTHR31339">
    <property type="entry name" value="PECTIN LYASE-RELATED"/>
    <property type="match status" value="1"/>
</dbReference>
<dbReference type="Pfam" id="PF00295">
    <property type="entry name" value="Glyco_hydro_28"/>
    <property type="match status" value="1"/>
</dbReference>
<dbReference type="SMART" id="SM00710">
    <property type="entry name" value="PbH1"/>
    <property type="match status" value="5"/>
</dbReference>
<evidence type="ECO:0000259" key="5">
    <source>
        <dbReference type="Pfam" id="PF12708"/>
    </source>
</evidence>
<accession>A0A2T5BXG9</accession>
<comment type="caution">
    <text evidence="6">The sequence shown here is derived from an EMBL/GenBank/DDBJ whole genome shotgun (WGS) entry which is preliminary data.</text>
</comment>
<reference evidence="6 7" key="1">
    <citation type="submission" date="2018-04" db="EMBL/GenBank/DDBJ databases">
        <title>Genomic Encyclopedia of Archaeal and Bacterial Type Strains, Phase II (KMG-II): from individual species to whole genera.</title>
        <authorList>
            <person name="Goeker M."/>
        </authorList>
    </citation>
    <scope>NUCLEOTIDE SEQUENCE [LARGE SCALE GENOMIC DNA]</scope>
    <source>
        <strain evidence="6 7">DSM 28823</strain>
    </source>
</reference>
<dbReference type="PANTHER" id="PTHR31339:SF9">
    <property type="entry name" value="PLASMIN AND FIBRONECTIN-BINDING PROTEIN A"/>
    <property type="match status" value="1"/>
</dbReference>
<feature type="domain" description="Rhamnogalacturonase A/B/Epimerase-like pectate lyase" evidence="5">
    <location>
        <begin position="28"/>
        <end position="73"/>
    </location>
</feature>
<dbReference type="InterPro" id="IPR011050">
    <property type="entry name" value="Pectin_lyase_fold/virulence"/>
</dbReference>
<dbReference type="SUPFAM" id="SSF51126">
    <property type="entry name" value="Pectin lyase-like"/>
    <property type="match status" value="1"/>
</dbReference>
<dbReference type="AlphaFoldDB" id="A0A2T5BXG9"/>
<keyword evidence="2 4" id="KW-0378">Hydrolase</keyword>
<gene>
    <name evidence="6" type="ORF">C8N47_12718</name>
</gene>
<dbReference type="GO" id="GO:0004650">
    <property type="term" value="F:polygalacturonase activity"/>
    <property type="evidence" value="ECO:0007669"/>
    <property type="project" value="InterPro"/>
</dbReference>
<evidence type="ECO:0000256" key="3">
    <source>
        <dbReference type="ARBA" id="ARBA00023295"/>
    </source>
</evidence>
<protein>
    <submittedName>
        <fullName evidence="6">Glycosyl hydrolase family 28</fullName>
    </submittedName>
</protein>
<dbReference type="InterPro" id="IPR024535">
    <property type="entry name" value="RHGA/B-epi-like_pectate_lyase"/>
</dbReference>
<dbReference type="InterPro" id="IPR012334">
    <property type="entry name" value="Pectin_lyas_fold"/>
</dbReference>
<dbReference type="InterPro" id="IPR006626">
    <property type="entry name" value="PbH1"/>
</dbReference>
<dbReference type="RefSeq" id="WP_211316193.1">
    <property type="nucleotide sequence ID" value="NZ_OY782574.1"/>
</dbReference>
<keyword evidence="3 4" id="KW-0326">Glycosidase</keyword>
<dbReference type="GO" id="GO:0005975">
    <property type="term" value="P:carbohydrate metabolic process"/>
    <property type="evidence" value="ECO:0007669"/>
    <property type="project" value="InterPro"/>
</dbReference>